<sequence length="171" mass="18913">MTLNHLKTHLNEFPHFSVIVFWQKGWKKVRIEDLSTEPPGEERAPRRLNLQPPSVKRSDEEAEVVDSDYEIYSDIEQDLDGTNFQLIIQRAAAAAAVPLRPRAEMGPQLLVVVLAVFAAALVFSASGERGVLLVGARDAPWLANGLSRTLFGPGETYTLPNPLDRLDVLGV</sequence>
<dbReference type="EMBL" id="OV725080">
    <property type="protein sequence ID" value="CAH1398056.1"/>
    <property type="molecule type" value="Genomic_DNA"/>
</dbReference>
<evidence type="ECO:0000256" key="1">
    <source>
        <dbReference type="SAM" id="MobiDB-lite"/>
    </source>
</evidence>
<gene>
    <name evidence="3" type="ORF">NEZAVI_LOCUS7781</name>
</gene>
<keyword evidence="2" id="KW-0812">Transmembrane</keyword>
<evidence type="ECO:0000313" key="4">
    <source>
        <dbReference type="Proteomes" id="UP001152798"/>
    </source>
</evidence>
<reference evidence="3" key="1">
    <citation type="submission" date="2022-01" db="EMBL/GenBank/DDBJ databases">
        <authorList>
            <person name="King R."/>
        </authorList>
    </citation>
    <scope>NUCLEOTIDE SEQUENCE</scope>
</reference>
<protein>
    <submittedName>
        <fullName evidence="3">Uncharacterized protein</fullName>
    </submittedName>
</protein>
<keyword evidence="2" id="KW-1133">Transmembrane helix</keyword>
<feature type="transmembrane region" description="Helical" evidence="2">
    <location>
        <begin position="109"/>
        <end position="127"/>
    </location>
</feature>
<keyword evidence="4" id="KW-1185">Reference proteome</keyword>
<proteinExistence type="predicted"/>
<keyword evidence="2" id="KW-0472">Membrane</keyword>
<accession>A0A9P0H9T3</accession>
<feature type="region of interest" description="Disordered" evidence="1">
    <location>
        <begin position="36"/>
        <end position="59"/>
    </location>
</feature>
<dbReference type="Proteomes" id="UP001152798">
    <property type="component" value="Chromosome 4"/>
</dbReference>
<organism evidence="3 4">
    <name type="scientific">Nezara viridula</name>
    <name type="common">Southern green stink bug</name>
    <name type="synonym">Cimex viridulus</name>
    <dbReference type="NCBI Taxonomy" id="85310"/>
    <lineage>
        <taxon>Eukaryota</taxon>
        <taxon>Metazoa</taxon>
        <taxon>Ecdysozoa</taxon>
        <taxon>Arthropoda</taxon>
        <taxon>Hexapoda</taxon>
        <taxon>Insecta</taxon>
        <taxon>Pterygota</taxon>
        <taxon>Neoptera</taxon>
        <taxon>Paraneoptera</taxon>
        <taxon>Hemiptera</taxon>
        <taxon>Heteroptera</taxon>
        <taxon>Panheteroptera</taxon>
        <taxon>Pentatomomorpha</taxon>
        <taxon>Pentatomoidea</taxon>
        <taxon>Pentatomidae</taxon>
        <taxon>Pentatominae</taxon>
        <taxon>Nezara</taxon>
    </lineage>
</organism>
<evidence type="ECO:0000313" key="3">
    <source>
        <dbReference type="EMBL" id="CAH1398056.1"/>
    </source>
</evidence>
<dbReference type="AlphaFoldDB" id="A0A9P0H9T3"/>
<evidence type="ECO:0000256" key="2">
    <source>
        <dbReference type="SAM" id="Phobius"/>
    </source>
</evidence>
<dbReference type="OrthoDB" id="10421233at2759"/>
<name>A0A9P0H9T3_NEZVI</name>